<dbReference type="AlphaFoldDB" id="A0A6H1P015"/>
<reference evidence="1 2" key="1">
    <citation type="submission" date="2020-04" db="EMBL/GenBank/DDBJ databases">
        <title>Genome-Wide Identification of 5-Methylcytosine Sites in Bacterial Genomes By High-Throughput Sequencing of MspJI Restriction Fragments.</title>
        <authorList>
            <person name="Wu V."/>
        </authorList>
    </citation>
    <scope>NUCLEOTIDE SEQUENCE [LARGE SCALE GENOMIC DNA]</scope>
    <source>
        <strain evidence="1 2">S2</strain>
    </source>
</reference>
<dbReference type="Proteomes" id="UP000501868">
    <property type="component" value="Chromosome"/>
</dbReference>
<name>A0A6H1P015_PRIMG</name>
<evidence type="ECO:0000313" key="2">
    <source>
        <dbReference type="Proteomes" id="UP000501868"/>
    </source>
</evidence>
<proteinExistence type="predicted"/>
<evidence type="ECO:0008006" key="3">
    <source>
        <dbReference type="Google" id="ProtNLM"/>
    </source>
</evidence>
<gene>
    <name evidence="1" type="ORF">HFZ78_08625</name>
</gene>
<accession>A0A6H1P015</accession>
<sequence length="150" mass="17824">MRLEYRLDDEYQKFPALWSYLDLTVSEAVARMTCEYFVKESETYVVTATAIDPDGTTVLFVKKEKSSYDDITEDQYSHIGFEVRELQRNRSVLIEKKDVWNHEEVLVVLHSDIIYIQRDGRFLEFALDSREIDEDRKCYVYYGSFTGKTR</sequence>
<dbReference type="EMBL" id="CP051128">
    <property type="protein sequence ID" value="QIZ06767.1"/>
    <property type="molecule type" value="Genomic_DNA"/>
</dbReference>
<evidence type="ECO:0000313" key="1">
    <source>
        <dbReference type="EMBL" id="QIZ06767.1"/>
    </source>
</evidence>
<protein>
    <recommendedName>
        <fullName evidence="3">Group-specific protein</fullName>
    </recommendedName>
</protein>
<reference evidence="1 2" key="2">
    <citation type="submission" date="2020-04" db="EMBL/GenBank/DDBJ databases">
        <authorList>
            <person name="Fomenkov A."/>
            <person name="Anton B.P."/>
            <person name="Roberts R.J."/>
        </authorList>
    </citation>
    <scope>NUCLEOTIDE SEQUENCE [LARGE SCALE GENOMIC DNA]</scope>
    <source>
        <strain evidence="1 2">S2</strain>
    </source>
</reference>
<organism evidence="1 2">
    <name type="scientific">Priestia megaterium</name>
    <name type="common">Bacillus megaterium</name>
    <dbReference type="NCBI Taxonomy" id="1404"/>
    <lineage>
        <taxon>Bacteria</taxon>
        <taxon>Bacillati</taxon>
        <taxon>Bacillota</taxon>
        <taxon>Bacilli</taxon>
        <taxon>Bacillales</taxon>
        <taxon>Bacillaceae</taxon>
        <taxon>Priestia</taxon>
    </lineage>
</organism>